<reference evidence="1 2" key="1">
    <citation type="journal article" date="2014" name="Int. J. Syst. Evol. Microbiol.">
        <title>Phaeodactylibacter xiamenensis gen. nov., sp. nov., a member of the family Saprospiraceae isolated from the marine alga Phaeodactylum tricornutum.</title>
        <authorList>
            <person name="Chen Z.Jr."/>
            <person name="Lei X."/>
            <person name="Lai Q."/>
            <person name="Li Y."/>
            <person name="Zhang B."/>
            <person name="Zhang J."/>
            <person name="Zhang H."/>
            <person name="Yang L."/>
            <person name="Zheng W."/>
            <person name="Tian Y."/>
            <person name="Yu Z."/>
            <person name="Xu H.Jr."/>
            <person name="Zheng T."/>
        </authorList>
    </citation>
    <scope>NUCLEOTIDE SEQUENCE [LARGE SCALE GENOMIC DNA]</scope>
    <source>
        <strain evidence="1 2">KD52</strain>
    </source>
</reference>
<name>A0A098S7J4_9BACT</name>
<evidence type="ECO:0000313" key="2">
    <source>
        <dbReference type="Proteomes" id="UP000029736"/>
    </source>
</evidence>
<evidence type="ECO:0000313" key="1">
    <source>
        <dbReference type="EMBL" id="KGE88065.1"/>
    </source>
</evidence>
<dbReference type="STRING" id="1524460.IX84_11285"/>
<gene>
    <name evidence="1" type="ORF">IX84_11285</name>
</gene>
<accession>A0A098S7J4</accession>
<comment type="caution">
    <text evidence="1">The sequence shown here is derived from an EMBL/GenBank/DDBJ whole genome shotgun (WGS) entry which is preliminary data.</text>
</comment>
<dbReference type="AlphaFoldDB" id="A0A098S7J4"/>
<proteinExistence type="predicted"/>
<dbReference type="EMBL" id="JPOS01000025">
    <property type="protein sequence ID" value="KGE88065.1"/>
    <property type="molecule type" value="Genomic_DNA"/>
</dbReference>
<sequence>MNSQDEQNDILLILIDKTISTVSNKVRQDIFTNHTTEAILSTLRNPGDKVQGNYIHQNTSGSTAFLFSTPIPKFEAPKTGGGMTLNDAKQKYESQLKNLGGVCNKKLREAVEESNTGSTSLYTDLWGILEVATRAFKQDAYDTKTIHILSDMQESMTGAGRRDFHETPIQSKSEAIAFAKSDAKTLQQLLDVDPAVLAGTRVVIFPPYDALEASDFAINRYYWEALFEAFGISDVEVK</sequence>
<organism evidence="1 2">
    <name type="scientific">Phaeodactylibacter xiamenensis</name>
    <dbReference type="NCBI Taxonomy" id="1524460"/>
    <lineage>
        <taxon>Bacteria</taxon>
        <taxon>Pseudomonadati</taxon>
        <taxon>Bacteroidota</taxon>
        <taxon>Saprospiria</taxon>
        <taxon>Saprospirales</taxon>
        <taxon>Haliscomenobacteraceae</taxon>
        <taxon>Phaeodactylibacter</taxon>
    </lineage>
</organism>
<dbReference type="Proteomes" id="UP000029736">
    <property type="component" value="Unassembled WGS sequence"/>
</dbReference>
<protein>
    <submittedName>
        <fullName evidence="1">Uncharacterized protein</fullName>
    </submittedName>
</protein>
<keyword evidence="2" id="KW-1185">Reference proteome</keyword>